<proteinExistence type="predicted"/>
<sequence>SVVRTVVHDTSTGVHLSTGGRSVLEDVRVTGASGNGIVLAAGTDPVLRRCRVSRARGHGLFVTDRARGTF</sequence>
<gene>
    <name evidence="2" type="ORF">G3M58_85785</name>
</gene>
<protein>
    <submittedName>
        <fullName evidence="2">Right-handed parallel beta-helix repeat-containing protein</fullName>
    </submittedName>
</protein>
<accession>A0A6G3XV75</accession>
<comment type="caution">
    <text evidence="2">The sequence shown here is derived from an EMBL/GenBank/DDBJ whole genome shotgun (WGS) entry which is preliminary data.</text>
</comment>
<dbReference type="EMBL" id="JAAGMN010009240">
    <property type="protein sequence ID" value="NEE21567.1"/>
    <property type="molecule type" value="Genomic_DNA"/>
</dbReference>
<dbReference type="InterPro" id="IPR012334">
    <property type="entry name" value="Pectin_lyas_fold"/>
</dbReference>
<reference evidence="2" key="1">
    <citation type="submission" date="2020-01" db="EMBL/GenBank/DDBJ databases">
        <title>Insect and environment-associated Actinomycetes.</title>
        <authorList>
            <person name="Currrie C."/>
            <person name="Chevrette M."/>
            <person name="Carlson C."/>
            <person name="Stubbendieck R."/>
            <person name="Wendt-Pienkowski E."/>
        </authorList>
    </citation>
    <scope>NUCLEOTIDE SEQUENCE</scope>
    <source>
        <strain evidence="2">SID7499</strain>
    </source>
</reference>
<feature type="non-terminal residue" evidence="2">
    <location>
        <position position="70"/>
    </location>
</feature>
<feature type="domain" description="Right handed beta helix" evidence="1">
    <location>
        <begin position="6"/>
        <end position="66"/>
    </location>
</feature>
<evidence type="ECO:0000313" key="2">
    <source>
        <dbReference type="EMBL" id="NEE21567.1"/>
    </source>
</evidence>
<dbReference type="InterPro" id="IPR039448">
    <property type="entry name" value="Beta_helix"/>
</dbReference>
<dbReference type="Pfam" id="PF13229">
    <property type="entry name" value="Beta_helix"/>
    <property type="match status" value="1"/>
</dbReference>
<evidence type="ECO:0000259" key="1">
    <source>
        <dbReference type="Pfam" id="PF13229"/>
    </source>
</evidence>
<dbReference type="Gene3D" id="2.160.20.10">
    <property type="entry name" value="Single-stranded right-handed beta-helix, Pectin lyase-like"/>
    <property type="match status" value="1"/>
</dbReference>
<dbReference type="SUPFAM" id="SSF51126">
    <property type="entry name" value="Pectin lyase-like"/>
    <property type="match status" value="1"/>
</dbReference>
<dbReference type="AlphaFoldDB" id="A0A6G3XV75"/>
<organism evidence="2">
    <name type="scientific">Streptomyces sp. SID7499</name>
    <dbReference type="NCBI Taxonomy" id="2706086"/>
    <lineage>
        <taxon>Bacteria</taxon>
        <taxon>Bacillati</taxon>
        <taxon>Actinomycetota</taxon>
        <taxon>Actinomycetes</taxon>
        <taxon>Kitasatosporales</taxon>
        <taxon>Streptomycetaceae</taxon>
        <taxon>Streptomyces</taxon>
    </lineage>
</organism>
<feature type="non-terminal residue" evidence="2">
    <location>
        <position position="1"/>
    </location>
</feature>
<name>A0A6G3XV75_9ACTN</name>
<dbReference type="InterPro" id="IPR011050">
    <property type="entry name" value="Pectin_lyase_fold/virulence"/>
</dbReference>